<feature type="modified residue" description="Phosphohistidine" evidence="12">
    <location>
        <position position="49"/>
    </location>
</feature>
<organism evidence="17 18">
    <name type="scientific">Solidesulfovibrio aerotolerans</name>
    <dbReference type="NCBI Taxonomy" id="295255"/>
    <lineage>
        <taxon>Bacteria</taxon>
        <taxon>Pseudomonadati</taxon>
        <taxon>Thermodesulfobacteriota</taxon>
        <taxon>Desulfovibrionia</taxon>
        <taxon>Desulfovibrionales</taxon>
        <taxon>Desulfovibrionaceae</taxon>
        <taxon>Solidesulfovibrio</taxon>
    </lineage>
</organism>
<dbReference type="PROSITE" id="PS50851">
    <property type="entry name" value="CHEW"/>
    <property type="match status" value="1"/>
</dbReference>
<dbReference type="Pfam" id="PF01627">
    <property type="entry name" value="Hpt"/>
    <property type="match status" value="1"/>
</dbReference>
<proteinExistence type="predicted"/>
<dbReference type="InterPro" id="IPR004358">
    <property type="entry name" value="Sig_transdc_His_kin-like_C"/>
</dbReference>
<dbReference type="SMART" id="SM00260">
    <property type="entry name" value="CheW"/>
    <property type="match status" value="1"/>
</dbReference>
<dbReference type="PRINTS" id="PR00344">
    <property type="entry name" value="BCTRLSENSOR"/>
</dbReference>
<dbReference type="Gene3D" id="1.20.120.160">
    <property type="entry name" value="HPT domain"/>
    <property type="match status" value="1"/>
</dbReference>
<keyword evidence="10" id="KW-0902">Two-component regulatory system</keyword>
<accession>A0A7C9MIY3</accession>
<evidence type="ECO:0000256" key="5">
    <source>
        <dbReference type="ARBA" id="ARBA00022553"/>
    </source>
</evidence>
<evidence type="ECO:0000256" key="12">
    <source>
        <dbReference type="PROSITE-ProRule" id="PRU00110"/>
    </source>
</evidence>
<dbReference type="SUPFAM" id="SSF47384">
    <property type="entry name" value="Homodimeric domain of signal transducing histidine kinase"/>
    <property type="match status" value="1"/>
</dbReference>
<dbReference type="InterPro" id="IPR008207">
    <property type="entry name" value="Sig_transdc_His_kin_Hpt_dom"/>
</dbReference>
<feature type="domain" description="Histidine kinase" evidence="14">
    <location>
        <begin position="216"/>
        <end position="420"/>
    </location>
</feature>
<keyword evidence="6" id="KW-0808">Transferase</keyword>
<keyword evidence="5 12" id="KW-0597">Phosphoprotein</keyword>
<dbReference type="SUPFAM" id="SSF50341">
    <property type="entry name" value="CheW-like"/>
    <property type="match status" value="1"/>
</dbReference>
<keyword evidence="8" id="KW-0418">Kinase</keyword>
<dbReference type="InterPro" id="IPR037006">
    <property type="entry name" value="CheA-like_homodim_sf"/>
</dbReference>
<dbReference type="Gene3D" id="1.10.287.560">
    <property type="entry name" value="Histidine kinase CheA-like, homodimeric domain"/>
    <property type="match status" value="1"/>
</dbReference>
<name>A0A7C9MIY3_9BACT</name>
<dbReference type="FunFam" id="3.30.565.10:FF:000016">
    <property type="entry name" value="Chemotaxis protein CheA, putative"/>
    <property type="match status" value="1"/>
</dbReference>
<dbReference type="PROSITE" id="PS50109">
    <property type="entry name" value="HIS_KIN"/>
    <property type="match status" value="1"/>
</dbReference>
<feature type="domain" description="CheW-like" evidence="15">
    <location>
        <begin position="422"/>
        <end position="553"/>
    </location>
</feature>
<feature type="compositionally biased region" description="Low complexity" evidence="13">
    <location>
        <begin position="131"/>
        <end position="154"/>
    </location>
</feature>
<evidence type="ECO:0000256" key="9">
    <source>
        <dbReference type="ARBA" id="ARBA00022840"/>
    </source>
</evidence>
<feature type="domain" description="HPt" evidence="16">
    <location>
        <begin position="1"/>
        <end position="106"/>
    </location>
</feature>
<dbReference type="SMART" id="SM00073">
    <property type="entry name" value="HPT"/>
    <property type="match status" value="1"/>
</dbReference>
<keyword evidence="7" id="KW-0547">Nucleotide-binding</keyword>
<comment type="caution">
    <text evidence="17">The sequence shown here is derived from an EMBL/GenBank/DDBJ whole genome shotgun (WGS) entry which is preliminary data.</text>
</comment>
<dbReference type="GO" id="GO:0005737">
    <property type="term" value="C:cytoplasm"/>
    <property type="evidence" value="ECO:0007669"/>
    <property type="project" value="InterPro"/>
</dbReference>
<evidence type="ECO:0000256" key="2">
    <source>
        <dbReference type="ARBA" id="ARBA00012438"/>
    </source>
</evidence>
<dbReference type="Pfam" id="PF01584">
    <property type="entry name" value="CheW"/>
    <property type="match status" value="1"/>
</dbReference>
<evidence type="ECO:0000313" key="17">
    <source>
        <dbReference type="EMBL" id="MYL81753.1"/>
    </source>
</evidence>
<comment type="function">
    <text evidence="11">Involved in the transmission of sensory signals from the chemoreceptors to the flagellar motors. CheA is autophosphorylated; it can transfer its phosphate group to either CheB or CheY.</text>
</comment>
<dbReference type="CDD" id="cd00088">
    <property type="entry name" value="HPT"/>
    <property type="match status" value="1"/>
</dbReference>
<comment type="catalytic activity">
    <reaction evidence="1">
        <text>ATP + protein L-histidine = ADP + protein N-phospho-L-histidine.</text>
        <dbReference type="EC" id="2.7.13.3"/>
    </reaction>
</comment>
<keyword evidence="4" id="KW-0145">Chemotaxis</keyword>
<dbReference type="AlphaFoldDB" id="A0A7C9MIY3"/>
<dbReference type="OrthoDB" id="9803176at2"/>
<evidence type="ECO:0000256" key="10">
    <source>
        <dbReference type="ARBA" id="ARBA00023012"/>
    </source>
</evidence>
<evidence type="ECO:0000256" key="1">
    <source>
        <dbReference type="ARBA" id="ARBA00000085"/>
    </source>
</evidence>
<evidence type="ECO:0000256" key="3">
    <source>
        <dbReference type="ARBA" id="ARBA00021495"/>
    </source>
</evidence>
<reference evidence="17 18" key="1">
    <citation type="submission" date="2020-01" db="EMBL/GenBank/DDBJ databases">
        <title>Genome sequence of Desulfovibrio aerotolerans DSM 16695(T).</title>
        <authorList>
            <person name="Karnachuk O."/>
            <person name="Avakyan M."/>
            <person name="Mardanov A."/>
            <person name="Kadnikov V."/>
            <person name="Ravin N."/>
        </authorList>
    </citation>
    <scope>NUCLEOTIDE SEQUENCE [LARGE SCALE GENOMIC DNA]</scope>
    <source>
        <strain evidence="17 18">DSM 16695</strain>
    </source>
</reference>
<evidence type="ECO:0000256" key="7">
    <source>
        <dbReference type="ARBA" id="ARBA00022741"/>
    </source>
</evidence>
<dbReference type="SUPFAM" id="SSF47226">
    <property type="entry name" value="Histidine-containing phosphotransfer domain, HPT domain"/>
    <property type="match status" value="1"/>
</dbReference>
<dbReference type="EMBL" id="WVUD01000001">
    <property type="protein sequence ID" value="MYL81753.1"/>
    <property type="molecule type" value="Genomic_DNA"/>
</dbReference>
<dbReference type="InterPro" id="IPR051315">
    <property type="entry name" value="Bact_Chemotaxis_CheA"/>
</dbReference>
<feature type="region of interest" description="Disordered" evidence="13">
    <location>
        <begin position="131"/>
        <end position="174"/>
    </location>
</feature>
<keyword evidence="9" id="KW-0067">ATP-binding</keyword>
<dbReference type="Gene3D" id="3.30.565.10">
    <property type="entry name" value="Histidine kinase-like ATPase, C-terminal domain"/>
    <property type="match status" value="1"/>
</dbReference>
<dbReference type="InterPro" id="IPR002545">
    <property type="entry name" value="CheW-lke_dom"/>
</dbReference>
<dbReference type="SUPFAM" id="SSF55874">
    <property type="entry name" value="ATPase domain of HSP90 chaperone/DNA topoisomerase II/histidine kinase"/>
    <property type="match status" value="1"/>
</dbReference>
<dbReference type="GO" id="GO:0006935">
    <property type="term" value="P:chemotaxis"/>
    <property type="evidence" value="ECO:0007669"/>
    <property type="project" value="UniProtKB-KW"/>
</dbReference>
<evidence type="ECO:0000256" key="13">
    <source>
        <dbReference type="SAM" id="MobiDB-lite"/>
    </source>
</evidence>
<dbReference type="EC" id="2.7.13.3" evidence="2"/>
<dbReference type="Gene3D" id="2.30.30.40">
    <property type="entry name" value="SH3 Domains"/>
    <property type="match status" value="1"/>
</dbReference>
<evidence type="ECO:0000259" key="15">
    <source>
        <dbReference type="PROSITE" id="PS50851"/>
    </source>
</evidence>
<evidence type="ECO:0000259" key="14">
    <source>
        <dbReference type="PROSITE" id="PS50109"/>
    </source>
</evidence>
<dbReference type="InterPro" id="IPR004105">
    <property type="entry name" value="CheA-like_dim"/>
</dbReference>
<dbReference type="SMART" id="SM00387">
    <property type="entry name" value="HATPase_c"/>
    <property type="match status" value="1"/>
</dbReference>
<evidence type="ECO:0000256" key="4">
    <source>
        <dbReference type="ARBA" id="ARBA00022500"/>
    </source>
</evidence>
<protein>
    <recommendedName>
        <fullName evidence="3">Chemotaxis protein CheA</fullName>
        <ecNumber evidence="2">2.7.13.3</ecNumber>
    </recommendedName>
</protein>
<dbReference type="PROSITE" id="PS50894">
    <property type="entry name" value="HPT"/>
    <property type="match status" value="1"/>
</dbReference>
<dbReference type="RefSeq" id="WP_160957968.1">
    <property type="nucleotide sequence ID" value="NZ_WVUD01000001.1"/>
</dbReference>
<keyword evidence="18" id="KW-1185">Reference proteome</keyword>
<gene>
    <name evidence="17" type="ORF">GTA51_01180</name>
</gene>
<evidence type="ECO:0000256" key="8">
    <source>
        <dbReference type="ARBA" id="ARBA00022777"/>
    </source>
</evidence>
<dbReference type="SMART" id="SM01231">
    <property type="entry name" value="H-kinase_dim"/>
    <property type="match status" value="1"/>
</dbReference>
<evidence type="ECO:0000256" key="6">
    <source>
        <dbReference type="ARBA" id="ARBA00022679"/>
    </source>
</evidence>
<dbReference type="Pfam" id="PF02518">
    <property type="entry name" value="HATPase_c"/>
    <property type="match status" value="1"/>
</dbReference>
<dbReference type="GO" id="GO:0005524">
    <property type="term" value="F:ATP binding"/>
    <property type="evidence" value="ECO:0007669"/>
    <property type="project" value="UniProtKB-KW"/>
</dbReference>
<dbReference type="InterPro" id="IPR036641">
    <property type="entry name" value="HPT_dom_sf"/>
</dbReference>
<sequence>MADDDTLFELFAESCLDQLRGIESAILDLESARPDELGPKVASIFRAAHTIKGDAGAIGATRLASLAHSVESALDAVRQGRLGVAPAMIGELLGVFDVIKAMAEDVRNDAQRDISPHIARIEALLAPSVSSASSDASSRTSPPDDAPPDSLAAPEDSDDPLAPKKNSPGDDDRIRKLAIPARELDILVDRVGELGIAQARLAGLALRRNDAELRNVAEEVERLSALLRDQVLGLRMLPIKVSFPKYRRLVRDACHSLGKDAELVMAGENTELDKAVIEQLNTPCIHLLRNAVDHGIEPPDVREHLGKPRRGTITLSARQEGSDVVIAVADDGGGIDAAKLWQKALAEGRVTADAPFDPAAALDLIFLPGLSTAETVGAVSGRGVGMDAVREGISALRGRIEVQSAPGVGSTFTLRLPVSLAIIDCLEVHCAGEAYYLHLDYVEECLELPPAVVLTNGRGVMEHRNVAMPLLSLRHFFELETDEAACPHVVTVRRENGRAGIVVDAVIGRKQAVLKHLGRALGKVDGVLGGTVTEAGDMALVLDVPGLLQCALLTAQAKKTSEKYHAPRAHR</sequence>
<dbReference type="InterPro" id="IPR003594">
    <property type="entry name" value="HATPase_dom"/>
</dbReference>
<dbReference type="GO" id="GO:0000155">
    <property type="term" value="F:phosphorelay sensor kinase activity"/>
    <property type="evidence" value="ECO:0007669"/>
    <property type="project" value="InterPro"/>
</dbReference>
<dbReference type="InterPro" id="IPR036890">
    <property type="entry name" value="HATPase_C_sf"/>
</dbReference>
<dbReference type="InterPro" id="IPR036061">
    <property type="entry name" value="CheW-like_dom_sf"/>
</dbReference>
<dbReference type="InterPro" id="IPR036097">
    <property type="entry name" value="HisK_dim/P_sf"/>
</dbReference>
<dbReference type="Proteomes" id="UP000482487">
    <property type="component" value="Unassembled WGS sequence"/>
</dbReference>
<dbReference type="PANTHER" id="PTHR43395:SF10">
    <property type="entry name" value="CHEMOTAXIS PROTEIN CHEA"/>
    <property type="match status" value="1"/>
</dbReference>
<dbReference type="InterPro" id="IPR005467">
    <property type="entry name" value="His_kinase_dom"/>
</dbReference>
<evidence type="ECO:0000259" key="16">
    <source>
        <dbReference type="PROSITE" id="PS50894"/>
    </source>
</evidence>
<evidence type="ECO:0000256" key="11">
    <source>
        <dbReference type="ARBA" id="ARBA00035100"/>
    </source>
</evidence>
<dbReference type="PANTHER" id="PTHR43395">
    <property type="entry name" value="SENSOR HISTIDINE KINASE CHEA"/>
    <property type="match status" value="1"/>
</dbReference>
<evidence type="ECO:0000313" key="18">
    <source>
        <dbReference type="Proteomes" id="UP000482487"/>
    </source>
</evidence>